<dbReference type="EMBL" id="OX459957">
    <property type="protein sequence ID" value="CAI9163873.1"/>
    <property type="molecule type" value="Genomic_DNA"/>
</dbReference>
<accession>A0ABN8YR79</accession>
<gene>
    <name evidence="1" type="ORF">MRATA1EN1_LOCUS12835</name>
</gene>
<protein>
    <submittedName>
        <fullName evidence="1">Uncharacterized protein</fullName>
    </submittedName>
</protein>
<sequence>MKHRGVIAIPPGSEPPLLMCGPHLEGQHLVPASPGRKCPSWTHTWGSGLTVGSCWAGALVQTIVSPLLESLGAGPGAEVPREASGVQGRGRGASFLRLAQRAPRLGFRHVGFCSCFP</sequence>
<organism evidence="1 2">
    <name type="scientific">Rangifer tarandus platyrhynchus</name>
    <name type="common">Svalbard reindeer</name>
    <dbReference type="NCBI Taxonomy" id="3082113"/>
    <lineage>
        <taxon>Eukaryota</taxon>
        <taxon>Metazoa</taxon>
        <taxon>Chordata</taxon>
        <taxon>Craniata</taxon>
        <taxon>Vertebrata</taxon>
        <taxon>Euteleostomi</taxon>
        <taxon>Mammalia</taxon>
        <taxon>Eutheria</taxon>
        <taxon>Laurasiatheria</taxon>
        <taxon>Artiodactyla</taxon>
        <taxon>Ruminantia</taxon>
        <taxon>Pecora</taxon>
        <taxon>Cervidae</taxon>
        <taxon>Odocoileinae</taxon>
        <taxon>Rangifer</taxon>
    </lineage>
</organism>
<reference evidence="1" key="1">
    <citation type="submission" date="2023-04" db="EMBL/GenBank/DDBJ databases">
        <authorList>
            <consortium name="ELIXIR-Norway"/>
        </authorList>
    </citation>
    <scope>NUCLEOTIDE SEQUENCE [LARGE SCALE GENOMIC DNA]</scope>
</reference>
<keyword evidence="2" id="KW-1185">Reference proteome</keyword>
<evidence type="ECO:0000313" key="1">
    <source>
        <dbReference type="EMBL" id="CAI9163873.1"/>
    </source>
</evidence>
<evidence type="ECO:0000313" key="2">
    <source>
        <dbReference type="Proteomes" id="UP001176941"/>
    </source>
</evidence>
<dbReference type="Proteomes" id="UP001176941">
    <property type="component" value="Chromosome 21"/>
</dbReference>
<name>A0ABN8YR79_RANTA</name>
<proteinExistence type="predicted"/>